<dbReference type="Proteomes" id="UP000220828">
    <property type="component" value="Unassembled WGS sequence"/>
</dbReference>
<feature type="domain" description="DUF1972" evidence="1">
    <location>
        <begin position="3"/>
        <end position="173"/>
    </location>
</feature>
<comment type="caution">
    <text evidence="2">The sequence shown here is derived from an EMBL/GenBank/DDBJ whole genome shotgun (WGS) entry which is preliminary data.</text>
</comment>
<keyword evidence="2" id="KW-0808">Transferase</keyword>
<evidence type="ECO:0000313" key="3">
    <source>
        <dbReference type="Proteomes" id="UP000220828"/>
    </source>
</evidence>
<dbReference type="RefSeq" id="WP_097554458.1">
    <property type="nucleotide sequence ID" value="NZ_PCMW01000061.1"/>
</dbReference>
<dbReference type="OrthoDB" id="9792269at2"/>
<dbReference type="SUPFAM" id="SSF53756">
    <property type="entry name" value="UDP-Glycosyltransferase/glycogen phosphorylase"/>
    <property type="match status" value="1"/>
</dbReference>
<dbReference type="EMBL" id="PCMW01000061">
    <property type="protein sequence ID" value="PDS23413.1"/>
    <property type="molecule type" value="Genomic_DNA"/>
</dbReference>
<accession>A0A2H3KA91</accession>
<dbReference type="Gene3D" id="3.40.50.2000">
    <property type="entry name" value="Glycogen Phosphorylase B"/>
    <property type="match status" value="2"/>
</dbReference>
<name>A0A2H3KA91_9FLAO</name>
<dbReference type="AlphaFoldDB" id="A0A2H3KA91"/>
<dbReference type="Pfam" id="PF09314">
    <property type="entry name" value="DUF1972"/>
    <property type="match status" value="1"/>
</dbReference>
<proteinExistence type="predicted"/>
<organism evidence="2 3">
    <name type="scientific">Flavobacterium branchiophilum</name>
    <dbReference type="NCBI Taxonomy" id="55197"/>
    <lineage>
        <taxon>Bacteria</taxon>
        <taxon>Pseudomonadati</taxon>
        <taxon>Bacteroidota</taxon>
        <taxon>Flavobacteriia</taxon>
        <taxon>Flavobacteriales</taxon>
        <taxon>Flavobacteriaceae</taxon>
        <taxon>Flavobacterium</taxon>
    </lineage>
</organism>
<evidence type="ECO:0000259" key="1">
    <source>
        <dbReference type="Pfam" id="PF09314"/>
    </source>
</evidence>
<sequence length="368" mass="42727">MKIAILGTRGIPNFYGGFEQFAENFALFLYEKGHDIYVYNSSSHPYKKKLFNGVHIIHQFDPEKHIGTAGQFIYDLNCILDTRKKKFDIILQLGYTSSSIWYPLHPKKSIVITNMDGLEWKRSKYSKLVQKGLKFAERFAVNNSNYLISDSLGIQNYLMQKYQVNSEYIAYGASTFYADNAAVLNDYNVEINNFNMIMARFEPENNFEIVLDGYVQSLTEMPILVIGNYNNKYGNYLKKKYSKINKIRFLGSIYNLNTLNYLRFYSNIYFHGHSVGGTNPSLLEAMASGALVAAHNNEFNRGVLELNAYYFSNMADVINIISTVKKRENLQIIENNYSTIESTFNWNKINEHYLQFFEQCLERNPYTK</sequence>
<evidence type="ECO:0000313" key="2">
    <source>
        <dbReference type="EMBL" id="PDS23413.1"/>
    </source>
</evidence>
<dbReference type="InterPro" id="IPR015393">
    <property type="entry name" value="DUF1972"/>
</dbReference>
<protein>
    <submittedName>
        <fullName evidence="2">Glycosyl transferase family 1</fullName>
    </submittedName>
</protein>
<reference evidence="2 3" key="1">
    <citation type="submission" date="2017-09" db="EMBL/GenBank/DDBJ databases">
        <title>Whole genomes of Flavobacteriaceae.</title>
        <authorList>
            <person name="Stine C."/>
            <person name="Li C."/>
            <person name="Tadesse D."/>
        </authorList>
    </citation>
    <scope>NUCLEOTIDE SEQUENCE [LARGE SCALE GENOMIC DNA]</scope>
    <source>
        <strain evidence="2 3">ATCC 35036</strain>
    </source>
</reference>
<gene>
    <name evidence="2" type="ORF">B0A77_10950</name>
</gene>
<dbReference type="GO" id="GO:0016740">
    <property type="term" value="F:transferase activity"/>
    <property type="evidence" value="ECO:0007669"/>
    <property type="project" value="UniProtKB-KW"/>
</dbReference>